<dbReference type="Proteomes" id="UP000245884">
    <property type="component" value="Unassembled WGS sequence"/>
</dbReference>
<dbReference type="GeneID" id="37027616"/>
<evidence type="ECO:0008006" key="6">
    <source>
        <dbReference type="Google" id="ProtNLM"/>
    </source>
</evidence>
<evidence type="ECO:0000256" key="3">
    <source>
        <dbReference type="SAM" id="MobiDB-lite"/>
    </source>
</evidence>
<evidence type="ECO:0000256" key="1">
    <source>
        <dbReference type="ARBA" id="ARBA00005578"/>
    </source>
</evidence>
<dbReference type="InterPro" id="IPR036065">
    <property type="entry name" value="BolA-like_sf"/>
</dbReference>
<dbReference type="STRING" id="1569628.A0A316USK0"/>
<proteinExistence type="inferred from homology"/>
<dbReference type="Pfam" id="PF01722">
    <property type="entry name" value="BolA"/>
    <property type="match status" value="1"/>
</dbReference>
<dbReference type="PANTHER" id="PTHR46188">
    <property type="entry name" value="BOLA-LIKE PROTEIN 3"/>
    <property type="match status" value="1"/>
</dbReference>
<dbReference type="SUPFAM" id="SSF82657">
    <property type="entry name" value="BolA-like"/>
    <property type="match status" value="1"/>
</dbReference>
<organism evidence="4 5">
    <name type="scientific">Jaminaea rosea</name>
    <dbReference type="NCBI Taxonomy" id="1569628"/>
    <lineage>
        <taxon>Eukaryota</taxon>
        <taxon>Fungi</taxon>
        <taxon>Dikarya</taxon>
        <taxon>Basidiomycota</taxon>
        <taxon>Ustilaginomycotina</taxon>
        <taxon>Exobasidiomycetes</taxon>
        <taxon>Microstromatales</taxon>
        <taxon>Microstromatales incertae sedis</taxon>
        <taxon>Jaminaea</taxon>
    </lineage>
</organism>
<feature type="region of interest" description="Disordered" evidence="3">
    <location>
        <begin position="117"/>
        <end position="205"/>
    </location>
</feature>
<reference evidence="4 5" key="1">
    <citation type="journal article" date="2018" name="Mol. Biol. Evol.">
        <title>Broad Genomic Sampling Reveals a Smut Pathogenic Ancestry of the Fungal Clade Ustilaginomycotina.</title>
        <authorList>
            <person name="Kijpornyongpan T."/>
            <person name="Mondo S.J."/>
            <person name="Barry K."/>
            <person name="Sandor L."/>
            <person name="Lee J."/>
            <person name="Lipzen A."/>
            <person name="Pangilinan J."/>
            <person name="LaButti K."/>
            <person name="Hainaut M."/>
            <person name="Henrissat B."/>
            <person name="Grigoriev I.V."/>
            <person name="Spatafora J.W."/>
            <person name="Aime M.C."/>
        </authorList>
    </citation>
    <scope>NUCLEOTIDE SEQUENCE [LARGE SCALE GENOMIC DNA]</scope>
    <source>
        <strain evidence="4 5">MCA 5214</strain>
    </source>
</reference>
<feature type="compositionally biased region" description="Polar residues" evidence="3">
    <location>
        <begin position="134"/>
        <end position="147"/>
    </location>
</feature>
<dbReference type="GO" id="GO:0005759">
    <property type="term" value="C:mitochondrial matrix"/>
    <property type="evidence" value="ECO:0007669"/>
    <property type="project" value="TreeGrafter"/>
</dbReference>
<protein>
    <recommendedName>
        <fullName evidence="6">Bola-like protein</fullName>
    </recommendedName>
</protein>
<accession>A0A316USK0</accession>
<comment type="similarity">
    <text evidence="1 2">Belongs to the BolA/IbaG family.</text>
</comment>
<feature type="compositionally biased region" description="Low complexity" evidence="3">
    <location>
        <begin position="117"/>
        <end position="127"/>
    </location>
</feature>
<name>A0A316USK0_9BASI</name>
<dbReference type="EMBL" id="KZ819665">
    <property type="protein sequence ID" value="PWN28276.1"/>
    <property type="molecule type" value="Genomic_DNA"/>
</dbReference>
<sequence>MQGPELEQVIRANIEGVQTLIVSDVSGGCGQAFDVIIVSPVFEGLPTLKRHRLVNERLKDQIAQLHAFSQKTYTPAQYEALSGKTAAPAAVAAAASSSSSASPSSAPVAAAMAAPAGAGAGGSLAAPMTPPPKTTQRQASHNRTASGVSIPELTLTTDDDTLSGRAASGAPRPLTPRDQPGGTTSKAPFNEVDYHSSPSSANPVSTGITRLHHSKIGSVDFWEGLRAWLESQLITPASPALGGEATMAGSPLASPGGGAAASTGGRDQVRGEAELIRLWEDFFQSQKPHLSASDVAKVRDGVGMFGWH</sequence>
<keyword evidence="5" id="KW-1185">Reference proteome</keyword>
<evidence type="ECO:0000256" key="2">
    <source>
        <dbReference type="RuleBase" id="RU003860"/>
    </source>
</evidence>
<feature type="compositionally biased region" description="Polar residues" evidence="3">
    <location>
        <begin position="196"/>
        <end position="205"/>
    </location>
</feature>
<evidence type="ECO:0000313" key="4">
    <source>
        <dbReference type="EMBL" id="PWN28276.1"/>
    </source>
</evidence>
<gene>
    <name evidence="4" type="ORF">BDZ90DRAFT_231273</name>
</gene>
<dbReference type="AlphaFoldDB" id="A0A316USK0"/>
<dbReference type="Gene3D" id="3.30.300.90">
    <property type="entry name" value="BolA-like"/>
    <property type="match status" value="1"/>
</dbReference>
<dbReference type="InterPro" id="IPR052275">
    <property type="entry name" value="Mt_Fe-S_assembly_factor"/>
</dbReference>
<dbReference type="PANTHER" id="PTHR46188:SF1">
    <property type="entry name" value="BOLA-LIKE PROTEIN 3"/>
    <property type="match status" value="1"/>
</dbReference>
<dbReference type="RefSeq" id="XP_025362888.1">
    <property type="nucleotide sequence ID" value="XM_025505793.1"/>
</dbReference>
<dbReference type="OrthoDB" id="4983at2759"/>
<dbReference type="InterPro" id="IPR002634">
    <property type="entry name" value="BolA"/>
</dbReference>
<evidence type="ECO:0000313" key="5">
    <source>
        <dbReference type="Proteomes" id="UP000245884"/>
    </source>
</evidence>